<protein>
    <recommendedName>
        <fullName evidence="3">DUF5678 domain-containing protein</fullName>
    </recommendedName>
</protein>
<reference evidence="1 2" key="1">
    <citation type="journal article" date="2016" name="Nat. Commun.">
        <title>Thousands of microbial genomes shed light on interconnected biogeochemical processes in an aquifer system.</title>
        <authorList>
            <person name="Anantharaman K."/>
            <person name="Brown C.T."/>
            <person name="Hug L.A."/>
            <person name="Sharon I."/>
            <person name="Castelle C.J."/>
            <person name="Probst A.J."/>
            <person name="Thomas B.C."/>
            <person name="Singh A."/>
            <person name="Wilkins M.J."/>
            <person name="Karaoz U."/>
            <person name="Brodie E.L."/>
            <person name="Williams K.H."/>
            <person name="Hubbard S.S."/>
            <person name="Banfield J.F."/>
        </authorList>
    </citation>
    <scope>NUCLEOTIDE SEQUENCE [LARGE SCALE GENOMIC DNA]</scope>
</reference>
<gene>
    <name evidence="1" type="ORF">A3D78_06160</name>
</gene>
<evidence type="ECO:0000313" key="2">
    <source>
        <dbReference type="Proteomes" id="UP000176253"/>
    </source>
</evidence>
<accession>A0A1F6A3R8</accession>
<dbReference type="Proteomes" id="UP000176253">
    <property type="component" value="Unassembled WGS sequence"/>
</dbReference>
<organism evidence="1 2">
    <name type="scientific">Candidatus Gottesmanbacteria bacterium RIFCSPHIGHO2_02_FULL_39_14</name>
    <dbReference type="NCBI Taxonomy" id="1798383"/>
    <lineage>
        <taxon>Bacteria</taxon>
        <taxon>Candidatus Gottesmaniibacteriota</taxon>
    </lineage>
</organism>
<comment type="caution">
    <text evidence="1">The sequence shown here is derived from an EMBL/GenBank/DDBJ whole genome shotgun (WGS) entry which is preliminary data.</text>
</comment>
<dbReference type="AlphaFoldDB" id="A0A1F6A3R8"/>
<proteinExistence type="predicted"/>
<sequence>MEISKIKKKYKNKWILAEVLKVGKLQKVLEAKPLIISDDRDRVYRQLSKLKKGSHVTTFYTGEVPPKGMSFTFNVNIKI</sequence>
<evidence type="ECO:0008006" key="3">
    <source>
        <dbReference type="Google" id="ProtNLM"/>
    </source>
</evidence>
<evidence type="ECO:0000313" key="1">
    <source>
        <dbReference type="EMBL" id="OGG19325.1"/>
    </source>
</evidence>
<name>A0A1F6A3R8_9BACT</name>
<dbReference type="EMBL" id="MFJM01000001">
    <property type="protein sequence ID" value="OGG19325.1"/>
    <property type="molecule type" value="Genomic_DNA"/>
</dbReference>